<dbReference type="PANTHER" id="PTHR46797:SF1">
    <property type="entry name" value="METHYLPHOSPHONATE SYNTHASE"/>
    <property type="match status" value="1"/>
</dbReference>
<feature type="domain" description="HTH cro/C1-type" evidence="3">
    <location>
        <begin position="22"/>
        <end position="76"/>
    </location>
</feature>
<dbReference type="SMART" id="SM00530">
    <property type="entry name" value="HTH_XRE"/>
    <property type="match status" value="1"/>
</dbReference>
<organism evidence="4 5">
    <name type="scientific">Dactylosporangium salmoneum</name>
    <dbReference type="NCBI Taxonomy" id="53361"/>
    <lineage>
        <taxon>Bacteria</taxon>
        <taxon>Bacillati</taxon>
        <taxon>Actinomycetota</taxon>
        <taxon>Actinomycetes</taxon>
        <taxon>Micromonosporales</taxon>
        <taxon>Micromonosporaceae</taxon>
        <taxon>Dactylosporangium</taxon>
    </lineage>
</organism>
<evidence type="ECO:0000313" key="5">
    <source>
        <dbReference type="Proteomes" id="UP001501444"/>
    </source>
</evidence>
<accession>A0ABN3FDG6</accession>
<sequence length="83" mass="8803">MPDTATRRDKARSPLDHDPQRLRQRRVAAGLTQAKLAAAAEISASHLSEIEGGTRNPSPAVLVRLAEALHCQPTDLMPPAGGS</sequence>
<dbReference type="EMBL" id="BAAARV010000004">
    <property type="protein sequence ID" value="GAA2327369.1"/>
    <property type="molecule type" value="Genomic_DNA"/>
</dbReference>
<keyword evidence="5" id="KW-1185">Reference proteome</keyword>
<evidence type="ECO:0000256" key="1">
    <source>
        <dbReference type="ARBA" id="ARBA00023125"/>
    </source>
</evidence>
<evidence type="ECO:0000256" key="2">
    <source>
        <dbReference type="SAM" id="MobiDB-lite"/>
    </source>
</evidence>
<reference evidence="4 5" key="1">
    <citation type="journal article" date="2019" name="Int. J. Syst. Evol. Microbiol.">
        <title>The Global Catalogue of Microorganisms (GCM) 10K type strain sequencing project: providing services to taxonomists for standard genome sequencing and annotation.</title>
        <authorList>
            <consortium name="The Broad Institute Genomics Platform"/>
            <consortium name="The Broad Institute Genome Sequencing Center for Infectious Disease"/>
            <person name="Wu L."/>
            <person name="Ma J."/>
        </authorList>
    </citation>
    <scope>NUCLEOTIDE SEQUENCE [LARGE SCALE GENOMIC DNA]</scope>
    <source>
        <strain evidence="4 5">JCM 3272</strain>
    </source>
</reference>
<feature type="region of interest" description="Disordered" evidence="2">
    <location>
        <begin position="1"/>
        <end position="22"/>
    </location>
</feature>
<dbReference type="InterPro" id="IPR001387">
    <property type="entry name" value="Cro/C1-type_HTH"/>
</dbReference>
<dbReference type="InterPro" id="IPR010982">
    <property type="entry name" value="Lambda_DNA-bd_dom_sf"/>
</dbReference>
<protein>
    <recommendedName>
        <fullName evidence="3">HTH cro/C1-type domain-containing protein</fullName>
    </recommendedName>
</protein>
<comment type="caution">
    <text evidence="4">The sequence shown here is derived from an EMBL/GenBank/DDBJ whole genome shotgun (WGS) entry which is preliminary data.</text>
</comment>
<dbReference type="Pfam" id="PF13560">
    <property type="entry name" value="HTH_31"/>
    <property type="match status" value="1"/>
</dbReference>
<dbReference type="RefSeq" id="WP_344610338.1">
    <property type="nucleotide sequence ID" value="NZ_BAAARV010000004.1"/>
</dbReference>
<proteinExistence type="predicted"/>
<evidence type="ECO:0000313" key="4">
    <source>
        <dbReference type="EMBL" id="GAA2327369.1"/>
    </source>
</evidence>
<evidence type="ECO:0000259" key="3">
    <source>
        <dbReference type="PROSITE" id="PS50943"/>
    </source>
</evidence>
<gene>
    <name evidence="4" type="ORF">GCM10010170_002970</name>
</gene>
<feature type="compositionally biased region" description="Basic and acidic residues" evidence="2">
    <location>
        <begin position="1"/>
        <end position="21"/>
    </location>
</feature>
<dbReference type="InterPro" id="IPR050807">
    <property type="entry name" value="TransReg_Diox_bact_type"/>
</dbReference>
<dbReference type="PROSITE" id="PS50943">
    <property type="entry name" value="HTH_CROC1"/>
    <property type="match status" value="1"/>
</dbReference>
<dbReference type="SUPFAM" id="SSF47413">
    <property type="entry name" value="lambda repressor-like DNA-binding domains"/>
    <property type="match status" value="1"/>
</dbReference>
<keyword evidence="1" id="KW-0238">DNA-binding</keyword>
<name>A0ABN3FDG6_9ACTN</name>
<dbReference type="Gene3D" id="1.10.260.40">
    <property type="entry name" value="lambda repressor-like DNA-binding domains"/>
    <property type="match status" value="1"/>
</dbReference>
<dbReference type="PANTHER" id="PTHR46797">
    <property type="entry name" value="HTH-TYPE TRANSCRIPTIONAL REGULATOR"/>
    <property type="match status" value="1"/>
</dbReference>
<dbReference type="Proteomes" id="UP001501444">
    <property type="component" value="Unassembled WGS sequence"/>
</dbReference>
<dbReference type="CDD" id="cd00093">
    <property type="entry name" value="HTH_XRE"/>
    <property type="match status" value="1"/>
</dbReference>